<dbReference type="InterPro" id="IPR006037">
    <property type="entry name" value="RCK_C"/>
</dbReference>
<organism evidence="6 7">
    <name type="scientific">Clostridium algidicarnis DSM 15099</name>
    <dbReference type="NCBI Taxonomy" id="1121295"/>
    <lineage>
        <taxon>Bacteria</taxon>
        <taxon>Bacillati</taxon>
        <taxon>Bacillota</taxon>
        <taxon>Clostridia</taxon>
        <taxon>Eubacteriales</taxon>
        <taxon>Clostridiaceae</taxon>
        <taxon>Clostridium</taxon>
    </lineage>
</organism>
<dbReference type="SUPFAM" id="SSF46785">
    <property type="entry name" value="Winged helix' DNA-binding domain"/>
    <property type="match status" value="1"/>
</dbReference>
<evidence type="ECO:0000313" key="6">
    <source>
        <dbReference type="EMBL" id="PPK48908.1"/>
    </source>
</evidence>
<evidence type="ECO:0000259" key="4">
    <source>
        <dbReference type="PROSITE" id="PS50949"/>
    </source>
</evidence>
<feature type="domain" description="HTH gntR-type" evidence="4">
    <location>
        <begin position="6"/>
        <end position="74"/>
    </location>
</feature>
<feature type="domain" description="RCK C-terminal" evidence="5">
    <location>
        <begin position="120"/>
        <end position="205"/>
    </location>
</feature>
<name>A0A2S6FZI3_9CLOT</name>
<dbReference type="CDD" id="cd07377">
    <property type="entry name" value="WHTH_GntR"/>
    <property type="match status" value="1"/>
</dbReference>
<dbReference type="RefSeq" id="WP_104409339.1">
    <property type="nucleotide sequence ID" value="NZ_PTIS01000003.1"/>
</dbReference>
<dbReference type="InterPro" id="IPR036388">
    <property type="entry name" value="WH-like_DNA-bd_sf"/>
</dbReference>
<reference evidence="6 7" key="1">
    <citation type="submission" date="2018-02" db="EMBL/GenBank/DDBJ databases">
        <title>Genomic Encyclopedia of Archaeal and Bacterial Type Strains, Phase II (KMG-II): from individual species to whole genera.</title>
        <authorList>
            <person name="Goeker M."/>
        </authorList>
    </citation>
    <scope>NUCLEOTIDE SEQUENCE [LARGE SCALE GENOMIC DNA]</scope>
    <source>
        <strain evidence="6 7">DSM 15099</strain>
    </source>
</reference>
<dbReference type="STRING" id="37659.GCA_000703125_01958"/>
<dbReference type="EMBL" id="PTIS01000003">
    <property type="protein sequence ID" value="PPK48908.1"/>
    <property type="molecule type" value="Genomic_DNA"/>
</dbReference>
<evidence type="ECO:0000256" key="2">
    <source>
        <dbReference type="ARBA" id="ARBA00023125"/>
    </source>
</evidence>
<keyword evidence="1" id="KW-0805">Transcription regulation</keyword>
<keyword evidence="3" id="KW-0804">Transcription</keyword>
<dbReference type="Gene3D" id="3.30.70.1450">
    <property type="entry name" value="Regulator of K+ conductance, C-terminal domain"/>
    <property type="match status" value="1"/>
</dbReference>
<dbReference type="InterPro" id="IPR036721">
    <property type="entry name" value="RCK_C_sf"/>
</dbReference>
<dbReference type="PANTHER" id="PTHR30445">
    <property type="entry name" value="K(+)_H(+) ANTIPORTER SUBUNIT KHTT"/>
    <property type="match status" value="1"/>
</dbReference>
<proteinExistence type="predicted"/>
<dbReference type="OrthoDB" id="226679at2"/>
<dbReference type="AlphaFoldDB" id="A0A2S6FZI3"/>
<dbReference type="GO" id="GO:0006813">
    <property type="term" value="P:potassium ion transport"/>
    <property type="evidence" value="ECO:0007669"/>
    <property type="project" value="InterPro"/>
</dbReference>
<dbReference type="SMART" id="SM00345">
    <property type="entry name" value="HTH_GNTR"/>
    <property type="match status" value="1"/>
</dbReference>
<dbReference type="PROSITE" id="PS50949">
    <property type="entry name" value="HTH_GNTR"/>
    <property type="match status" value="1"/>
</dbReference>
<dbReference type="PANTHER" id="PTHR30445:SF8">
    <property type="entry name" value="K(+)_H(+) ANTIPORTER SUBUNIT KHTT"/>
    <property type="match status" value="1"/>
</dbReference>
<dbReference type="Gene3D" id="1.10.10.10">
    <property type="entry name" value="Winged helix-like DNA-binding domain superfamily/Winged helix DNA-binding domain"/>
    <property type="match status" value="1"/>
</dbReference>
<keyword evidence="2" id="KW-0238">DNA-binding</keyword>
<protein>
    <submittedName>
        <fullName evidence="6">GntR family transcriptional regulator</fullName>
    </submittedName>
</protein>
<gene>
    <name evidence="6" type="ORF">BD821_10328</name>
</gene>
<dbReference type="GO" id="GO:0008324">
    <property type="term" value="F:monoatomic cation transmembrane transporter activity"/>
    <property type="evidence" value="ECO:0007669"/>
    <property type="project" value="InterPro"/>
</dbReference>
<dbReference type="InterPro" id="IPR050144">
    <property type="entry name" value="AAE_transporter"/>
</dbReference>
<sequence length="205" mass="22813">MRKDSNPVYKNIALDIANKIINGEFKVGEKISGRSTLAGVYNVSPETIRRAIALLEGMDVVASLKGSGVKIVSISSAEKFISRNNNNENINAAKENVLDIIKQKKKLDEQLEMNLNKISDFIERFNNISPFLLIEVSIKVNCKVIGKKVNEIQLWQYTGATIIAYRRELNTIVSPGPDYVFTAGDTIVVIGNGEVYDKVCELIYD</sequence>
<dbReference type="Proteomes" id="UP000239863">
    <property type="component" value="Unassembled WGS sequence"/>
</dbReference>
<evidence type="ECO:0000313" key="7">
    <source>
        <dbReference type="Proteomes" id="UP000239863"/>
    </source>
</evidence>
<dbReference type="InterPro" id="IPR000524">
    <property type="entry name" value="Tscrpt_reg_HTH_GntR"/>
</dbReference>
<dbReference type="Pfam" id="PF02080">
    <property type="entry name" value="TrkA_C"/>
    <property type="match status" value="1"/>
</dbReference>
<evidence type="ECO:0000259" key="5">
    <source>
        <dbReference type="PROSITE" id="PS51202"/>
    </source>
</evidence>
<comment type="caution">
    <text evidence="6">The sequence shown here is derived from an EMBL/GenBank/DDBJ whole genome shotgun (WGS) entry which is preliminary data.</text>
</comment>
<evidence type="ECO:0000256" key="3">
    <source>
        <dbReference type="ARBA" id="ARBA00023163"/>
    </source>
</evidence>
<dbReference type="GO" id="GO:0003700">
    <property type="term" value="F:DNA-binding transcription factor activity"/>
    <property type="evidence" value="ECO:0007669"/>
    <property type="project" value="InterPro"/>
</dbReference>
<dbReference type="SUPFAM" id="SSF116726">
    <property type="entry name" value="TrkA C-terminal domain-like"/>
    <property type="match status" value="1"/>
</dbReference>
<dbReference type="InterPro" id="IPR036390">
    <property type="entry name" value="WH_DNA-bd_sf"/>
</dbReference>
<accession>A0A2S6FZI3</accession>
<dbReference type="GO" id="GO:0003677">
    <property type="term" value="F:DNA binding"/>
    <property type="evidence" value="ECO:0007669"/>
    <property type="project" value="UniProtKB-KW"/>
</dbReference>
<dbReference type="PROSITE" id="PS51202">
    <property type="entry name" value="RCK_C"/>
    <property type="match status" value="1"/>
</dbReference>
<evidence type="ECO:0000256" key="1">
    <source>
        <dbReference type="ARBA" id="ARBA00023015"/>
    </source>
</evidence>
<dbReference type="Pfam" id="PF00392">
    <property type="entry name" value="GntR"/>
    <property type="match status" value="1"/>
</dbReference>